<evidence type="ECO:0000256" key="3">
    <source>
        <dbReference type="ARBA" id="ARBA00025466"/>
    </source>
</evidence>
<protein>
    <recommendedName>
        <fullName evidence="2">Regulatory protein zeste</fullName>
    </recommendedName>
</protein>
<feature type="domain" description="Myb/SANT-like DNA-binding" evidence="4">
    <location>
        <begin position="9"/>
        <end position="70"/>
    </location>
</feature>
<proteinExistence type="predicted"/>
<evidence type="ECO:0000256" key="2">
    <source>
        <dbReference type="ARBA" id="ARBA00016807"/>
    </source>
</evidence>
<dbReference type="InterPro" id="IPR028002">
    <property type="entry name" value="Myb_DNA-bind_5"/>
</dbReference>
<organism evidence="5">
    <name type="scientific">Ixodes ricinus</name>
    <name type="common">Common tick</name>
    <name type="synonym">Acarus ricinus</name>
    <dbReference type="NCBI Taxonomy" id="34613"/>
    <lineage>
        <taxon>Eukaryota</taxon>
        <taxon>Metazoa</taxon>
        <taxon>Ecdysozoa</taxon>
        <taxon>Arthropoda</taxon>
        <taxon>Chelicerata</taxon>
        <taxon>Arachnida</taxon>
        <taxon>Acari</taxon>
        <taxon>Parasitiformes</taxon>
        <taxon>Ixodida</taxon>
        <taxon>Ixodoidea</taxon>
        <taxon>Ixodidae</taxon>
        <taxon>Ixodinae</taxon>
        <taxon>Ixodes</taxon>
    </lineage>
</organism>
<evidence type="ECO:0000313" key="5">
    <source>
        <dbReference type="EMBL" id="JAR88090.1"/>
    </source>
</evidence>
<accession>A0A147BBE2</accession>
<evidence type="ECO:0000256" key="1">
    <source>
        <dbReference type="ARBA" id="ARBA00011764"/>
    </source>
</evidence>
<evidence type="ECO:0000259" key="4">
    <source>
        <dbReference type="Pfam" id="PF13873"/>
    </source>
</evidence>
<name>A0A147BBE2_IXORI</name>
<dbReference type="EMBL" id="GEGO01007314">
    <property type="protein sequence ID" value="JAR88090.1"/>
    <property type="molecule type" value="Transcribed_RNA"/>
</dbReference>
<sequence>MSAPKKLQMPNFTEPEISALVDDYEEYKIAIEAKGDGPHGSQAKRRAWERITATVFAVSGIRREVAEVKKGGPAIRVPTKSAVRSISTLLTYVSIHVV</sequence>
<dbReference type="AlphaFoldDB" id="A0A147BBE2"/>
<reference evidence="5" key="1">
    <citation type="journal article" date="2018" name="PLoS Negl. Trop. Dis.">
        <title>Sialome diversity of ticks revealed by RNAseq of single tick salivary glands.</title>
        <authorList>
            <person name="Perner J."/>
            <person name="Kropackova S."/>
            <person name="Kopacek P."/>
            <person name="Ribeiro J.M."/>
        </authorList>
    </citation>
    <scope>NUCLEOTIDE SEQUENCE</scope>
    <source>
        <strain evidence="5">Siblings of single egg batch collected in Ceske Budejovice</strain>
        <tissue evidence="5">Salivary glands</tissue>
    </source>
</reference>
<dbReference type="Pfam" id="PF13873">
    <property type="entry name" value="Myb_DNA-bind_5"/>
    <property type="match status" value="1"/>
</dbReference>
<comment type="function">
    <text evidence="3">Involved in transvection phenomena (= synapsis-dependent gene expression), where the synaptic pairing of chromosomes carrying genes with which zeste interacts influences the expression of these genes. Zeste binds to DNA and stimulates transcription from a nearby promoter.</text>
</comment>
<comment type="subunit">
    <text evidence="1">Self-associates forming complexes of several hundred monomers.</text>
</comment>